<gene>
    <name evidence="1" type="ORF">DVJ83_04305</name>
</gene>
<evidence type="ECO:0000313" key="2">
    <source>
        <dbReference type="Proteomes" id="UP000253744"/>
    </source>
</evidence>
<dbReference type="KEGG" id="dwu:DVJ83_04305"/>
<protein>
    <submittedName>
        <fullName evidence="1">N-formylglutamate amidohydrolase</fullName>
    </submittedName>
</protein>
<dbReference type="Gene3D" id="3.40.630.40">
    <property type="entry name" value="Zn-dependent exopeptidases"/>
    <property type="match status" value="1"/>
</dbReference>
<dbReference type="RefSeq" id="WP_114671518.1">
    <property type="nucleotide sequence ID" value="NZ_CP031158.1"/>
</dbReference>
<organism evidence="1 2">
    <name type="scientific">Deinococcus wulumuqiensis</name>
    <dbReference type="NCBI Taxonomy" id="980427"/>
    <lineage>
        <taxon>Bacteria</taxon>
        <taxon>Thermotogati</taxon>
        <taxon>Deinococcota</taxon>
        <taxon>Deinococci</taxon>
        <taxon>Deinococcales</taxon>
        <taxon>Deinococcaceae</taxon>
        <taxon>Deinococcus</taxon>
    </lineage>
</organism>
<dbReference type="Pfam" id="PF05013">
    <property type="entry name" value="FGase"/>
    <property type="match status" value="1"/>
</dbReference>
<dbReference type="STRING" id="1288484.GCA_000348665_01493"/>
<keyword evidence="1" id="KW-0378">Hydrolase</keyword>
<evidence type="ECO:0000313" key="1">
    <source>
        <dbReference type="EMBL" id="AXG98517.1"/>
    </source>
</evidence>
<dbReference type="InterPro" id="IPR007709">
    <property type="entry name" value="N-FG_amidohydro"/>
</dbReference>
<proteinExistence type="predicted"/>
<dbReference type="EMBL" id="CP031158">
    <property type="protein sequence ID" value="AXG98517.1"/>
    <property type="molecule type" value="Genomic_DNA"/>
</dbReference>
<accession>A0A345IFP5</accession>
<dbReference type="Proteomes" id="UP000253744">
    <property type="component" value="Chromosome"/>
</dbReference>
<dbReference type="GO" id="GO:0016787">
    <property type="term" value="F:hydrolase activity"/>
    <property type="evidence" value="ECO:0007669"/>
    <property type="project" value="UniProtKB-KW"/>
</dbReference>
<dbReference type="SUPFAM" id="SSF53187">
    <property type="entry name" value="Zn-dependent exopeptidases"/>
    <property type="match status" value="1"/>
</dbReference>
<reference evidence="1 2" key="1">
    <citation type="submission" date="2018-07" db="EMBL/GenBank/DDBJ databases">
        <title>Complete Genome and Methylome Analysis of Deinococcus wulumuqiensis NEB 479.</title>
        <authorList>
            <person name="Fomenkov A."/>
            <person name="Luyten Y."/>
            <person name="Vincze T."/>
            <person name="Anton B.P."/>
            <person name="Clark T."/>
            <person name="Roberts R.J."/>
            <person name="Morgan R.D."/>
        </authorList>
    </citation>
    <scope>NUCLEOTIDE SEQUENCE [LARGE SCALE GENOMIC DNA]</scope>
    <source>
        <strain evidence="1 2">NEB 479</strain>
    </source>
</reference>
<name>A0A345IFP5_9DEIO</name>
<dbReference type="AlphaFoldDB" id="A0A345IFP5"/>
<sequence>MPDRDDLLVLAPHPSGQLPADVLLAMLGDDAFDTEKREAFLRRVFFEGDPYTDLIYAVPGARFVQAPWSRFAVDLNRERGDSADNGVLKQMDFARQPLYPAGFALTPEMRETRLRRLWDSFDAQVSRELEGARLMIVGHSMAEFGPALGPDQGAPRPALTLMLGSEQAPTVPRQHWDALQAACAEAFAPALTGKYTRVAVGDPWTTDTLSAAHSARTGLPAFGLEINVALYYAEWSVLRGGALKELHDCFAQFADRALDIVG</sequence>